<dbReference type="PROSITE" id="PS50089">
    <property type="entry name" value="ZF_RING_2"/>
    <property type="match status" value="1"/>
</dbReference>
<dbReference type="InterPro" id="IPR017907">
    <property type="entry name" value="Znf_RING_CS"/>
</dbReference>
<keyword evidence="8" id="KW-1185">Reference proteome</keyword>
<gene>
    <name evidence="7" type="ORF">L227DRAFT_598521</name>
</gene>
<dbReference type="OrthoDB" id="6105938at2759"/>
<feature type="domain" description="RING-type" evidence="6">
    <location>
        <begin position="292"/>
        <end position="344"/>
    </location>
</feature>
<evidence type="ECO:0000256" key="4">
    <source>
        <dbReference type="PROSITE-ProRule" id="PRU00175"/>
    </source>
</evidence>
<dbReference type="SMART" id="SM00184">
    <property type="entry name" value="RING"/>
    <property type="match status" value="1"/>
</dbReference>
<evidence type="ECO:0000313" key="7">
    <source>
        <dbReference type="EMBL" id="RPD64110.1"/>
    </source>
</evidence>
<protein>
    <recommendedName>
        <fullName evidence="6">RING-type domain-containing protein</fullName>
    </recommendedName>
</protein>
<evidence type="ECO:0000256" key="3">
    <source>
        <dbReference type="ARBA" id="ARBA00022833"/>
    </source>
</evidence>
<name>A0A5C2SKF5_9APHY</name>
<evidence type="ECO:0000256" key="5">
    <source>
        <dbReference type="SAM" id="MobiDB-lite"/>
    </source>
</evidence>
<keyword evidence="1" id="KW-0479">Metal-binding</keyword>
<evidence type="ECO:0000256" key="1">
    <source>
        <dbReference type="ARBA" id="ARBA00022723"/>
    </source>
</evidence>
<keyword evidence="2 4" id="KW-0863">Zinc-finger</keyword>
<evidence type="ECO:0000313" key="8">
    <source>
        <dbReference type="Proteomes" id="UP000313359"/>
    </source>
</evidence>
<feature type="region of interest" description="Disordered" evidence="5">
    <location>
        <begin position="1"/>
        <end position="21"/>
    </location>
</feature>
<dbReference type="InterPro" id="IPR001841">
    <property type="entry name" value="Znf_RING"/>
</dbReference>
<dbReference type="Proteomes" id="UP000313359">
    <property type="component" value="Unassembled WGS sequence"/>
</dbReference>
<dbReference type="SUPFAM" id="SSF57850">
    <property type="entry name" value="RING/U-box"/>
    <property type="match status" value="1"/>
</dbReference>
<feature type="compositionally biased region" description="Low complexity" evidence="5">
    <location>
        <begin position="116"/>
        <end position="132"/>
    </location>
</feature>
<dbReference type="GO" id="GO:0008270">
    <property type="term" value="F:zinc ion binding"/>
    <property type="evidence" value="ECO:0007669"/>
    <property type="project" value="UniProtKB-KW"/>
</dbReference>
<dbReference type="AlphaFoldDB" id="A0A5C2SKF5"/>
<proteinExistence type="predicted"/>
<feature type="compositionally biased region" description="Basic and acidic residues" evidence="5">
    <location>
        <begin position="79"/>
        <end position="97"/>
    </location>
</feature>
<dbReference type="EMBL" id="ML122254">
    <property type="protein sequence ID" value="RPD64110.1"/>
    <property type="molecule type" value="Genomic_DNA"/>
</dbReference>
<feature type="compositionally biased region" description="Basic and acidic residues" evidence="5">
    <location>
        <begin position="165"/>
        <end position="184"/>
    </location>
</feature>
<accession>A0A5C2SKF5</accession>
<dbReference type="Gene3D" id="3.30.40.10">
    <property type="entry name" value="Zinc/RING finger domain, C3HC4 (zinc finger)"/>
    <property type="match status" value="1"/>
</dbReference>
<dbReference type="InterPro" id="IPR013083">
    <property type="entry name" value="Znf_RING/FYVE/PHD"/>
</dbReference>
<sequence>MPVTTRSSSFPATRSRDRKKLSWATRGVTVVASHKANGSLSGAKKARQAKGGATRVSQAASRASRAQLEATPSSSTTGLERERESRRPEVSDLHHESAALATPFRSDTTVVVPVETSRASSSLSRRTSARPARSSRKRTADVLEDTITTSPIKRKRTAPAATNDAETRALDERESALSEREDAVRERELALQTREEFEKTVKQLEKKISKLTQKVKNSKAQYKQDKQQWEAQFQQANREWEAKVKTITDERDVLVELCEAEKAASVDGPAVARPPSANLQWLLSHLEEQFQCSLCFEIMASPYSLNNGRCGHAFCAICILKWAFAAVHRGCGYWHDALECPLCRATLPLTSDDTPRNICTFPFVPDRLAEAAIKSHLTVLLDAADSNAKPIACAKGQDGTHWHGVVDEQVIAWGQGMASRTEWEQREKSGKTQMTLLFNNWSQYEAEDFLAMKDGLEAA</sequence>
<feature type="compositionally biased region" description="Polar residues" evidence="5">
    <location>
        <begin position="1"/>
        <end position="12"/>
    </location>
</feature>
<keyword evidence="3" id="KW-0862">Zinc</keyword>
<dbReference type="PROSITE" id="PS00518">
    <property type="entry name" value="ZF_RING_1"/>
    <property type="match status" value="1"/>
</dbReference>
<feature type="compositionally biased region" description="Low complexity" evidence="5">
    <location>
        <begin position="49"/>
        <end position="67"/>
    </location>
</feature>
<reference evidence="7" key="1">
    <citation type="journal article" date="2018" name="Genome Biol. Evol.">
        <title>Genomics and development of Lentinus tigrinus, a white-rot wood-decaying mushroom with dimorphic fruiting bodies.</title>
        <authorList>
            <person name="Wu B."/>
            <person name="Xu Z."/>
            <person name="Knudson A."/>
            <person name="Carlson A."/>
            <person name="Chen N."/>
            <person name="Kovaka S."/>
            <person name="LaButti K."/>
            <person name="Lipzen A."/>
            <person name="Pennachio C."/>
            <person name="Riley R."/>
            <person name="Schakwitz W."/>
            <person name="Umezawa K."/>
            <person name="Ohm R.A."/>
            <person name="Grigoriev I.V."/>
            <person name="Nagy L.G."/>
            <person name="Gibbons J."/>
            <person name="Hibbett D."/>
        </authorList>
    </citation>
    <scope>NUCLEOTIDE SEQUENCE [LARGE SCALE GENOMIC DNA]</scope>
    <source>
        <strain evidence="7">ALCF2SS1-6</strain>
    </source>
</reference>
<organism evidence="7 8">
    <name type="scientific">Lentinus tigrinus ALCF2SS1-6</name>
    <dbReference type="NCBI Taxonomy" id="1328759"/>
    <lineage>
        <taxon>Eukaryota</taxon>
        <taxon>Fungi</taxon>
        <taxon>Dikarya</taxon>
        <taxon>Basidiomycota</taxon>
        <taxon>Agaricomycotina</taxon>
        <taxon>Agaricomycetes</taxon>
        <taxon>Polyporales</taxon>
        <taxon>Polyporaceae</taxon>
        <taxon>Lentinus</taxon>
    </lineage>
</organism>
<feature type="region of interest" description="Disordered" evidence="5">
    <location>
        <begin position="35"/>
        <end position="184"/>
    </location>
</feature>
<dbReference type="STRING" id="1328759.A0A5C2SKF5"/>
<evidence type="ECO:0000256" key="2">
    <source>
        <dbReference type="ARBA" id="ARBA00022771"/>
    </source>
</evidence>
<evidence type="ECO:0000259" key="6">
    <source>
        <dbReference type="PROSITE" id="PS50089"/>
    </source>
</evidence>